<evidence type="ECO:0000256" key="5">
    <source>
        <dbReference type="ARBA" id="ARBA00023136"/>
    </source>
</evidence>
<feature type="transmembrane region" description="Helical" evidence="7">
    <location>
        <begin position="577"/>
        <end position="595"/>
    </location>
</feature>
<dbReference type="Gene3D" id="1.20.1730.10">
    <property type="entry name" value="Sodium/glucose cotransporter"/>
    <property type="match status" value="1"/>
</dbReference>
<dbReference type="PANTHER" id="PTHR11819">
    <property type="entry name" value="SOLUTE CARRIER FAMILY 5"/>
    <property type="match status" value="1"/>
</dbReference>
<feature type="transmembrane region" description="Helical" evidence="7">
    <location>
        <begin position="6"/>
        <end position="26"/>
    </location>
</feature>
<dbReference type="GO" id="GO:0005412">
    <property type="term" value="F:D-glucose:sodium symporter activity"/>
    <property type="evidence" value="ECO:0007669"/>
    <property type="project" value="TreeGrafter"/>
</dbReference>
<feature type="transmembrane region" description="Helical" evidence="7">
    <location>
        <begin position="549"/>
        <end position="571"/>
    </location>
</feature>
<evidence type="ECO:0000313" key="9">
    <source>
        <dbReference type="Proteomes" id="UP000245430"/>
    </source>
</evidence>
<feature type="transmembrane region" description="Helical" evidence="7">
    <location>
        <begin position="187"/>
        <end position="205"/>
    </location>
</feature>
<keyword evidence="4 7" id="KW-1133">Transmembrane helix</keyword>
<comment type="subcellular location">
    <subcellularLocation>
        <location evidence="1">Membrane</location>
        <topology evidence="1">Multi-pass membrane protein</topology>
    </subcellularLocation>
</comment>
<dbReference type="Pfam" id="PF00474">
    <property type="entry name" value="SSF"/>
    <property type="match status" value="1"/>
</dbReference>
<dbReference type="PROSITE" id="PS50283">
    <property type="entry name" value="NA_SOLUT_SYMP_3"/>
    <property type="match status" value="1"/>
</dbReference>
<evidence type="ECO:0000256" key="4">
    <source>
        <dbReference type="ARBA" id="ARBA00022989"/>
    </source>
</evidence>
<keyword evidence="5 7" id="KW-0472">Membrane</keyword>
<comment type="similarity">
    <text evidence="2 6">Belongs to the sodium:solute symporter (SSF) (TC 2.A.21) family.</text>
</comment>
<dbReference type="InterPro" id="IPR038377">
    <property type="entry name" value="Na/Glc_symporter_sf"/>
</dbReference>
<evidence type="ECO:0000256" key="1">
    <source>
        <dbReference type="ARBA" id="ARBA00004141"/>
    </source>
</evidence>
<evidence type="ECO:0000313" key="8">
    <source>
        <dbReference type="EMBL" id="PWK20394.1"/>
    </source>
</evidence>
<dbReference type="InterPro" id="IPR001734">
    <property type="entry name" value="Na/solute_symporter"/>
</dbReference>
<accession>A0A316DQV5</accession>
<comment type="caution">
    <text evidence="8">The sequence shown here is derived from an EMBL/GenBank/DDBJ whole genome shotgun (WGS) entry which is preliminary data.</text>
</comment>
<keyword evidence="9" id="KW-1185">Reference proteome</keyword>
<organism evidence="8 9">
    <name type="scientific">Xanthomarina spongicola</name>
    <dbReference type="NCBI Taxonomy" id="570520"/>
    <lineage>
        <taxon>Bacteria</taxon>
        <taxon>Pseudomonadati</taxon>
        <taxon>Bacteroidota</taxon>
        <taxon>Flavobacteriia</taxon>
        <taxon>Flavobacteriales</taxon>
        <taxon>Flavobacteriaceae</taxon>
        <taxon>Xanthomarina</taxon>
    </lineage>
</organism>
<evidence type="ECO:0000256" key="3">
    <source>
        <dbReference type="ARBA" id="ARBA00022692"/>
    </source>
</evidence>
<dbReference type="OrthoDB" id="9761931at2"/>
<feature type="transmembrane region" description="Helical" evidence="7">
    <location>
        <begin position="417"/>
        <end position="438"/>
    </location>
</feature>
<dbReference type="PANTHER" id="PTHR11819:SF77">
    <property type="entry name" value="SODIUM_GLUCOSE COTRANSPORT PROTEIN"/>
    <property type="match status" value="1"/>
</dbReference>
<keyword evidence="3 7" id="KW-0812">Transmembrane</keyword>
<feature type="transmembrane region" description="Helical" evidence="7">
    <location>
        <begin position="129"/>
        <end position="157"/>
    </location>
</feature>
<name>A0A316DQV5_9FLAO</name>
<evidence type="ECO:0000256" key="6">
    <source>
        <dbReference type="RuleBase" id="RU362091"/>
    </source>
</evidence>
<reference evidence="8 9" key="1">
    <citation type="submission" date="2018-05" db="EMBL/GenBank/DDBJ databases">
        <title>Genomic Encyclopedia of Archaeal and Bacterial Type Strains, Phase II (KMG-II): from individual species to whole genera.</title>
        <authorList>
            <person name="Goeker M."/>
        </authorList>
    </citation>
    <scope>NUCLEOTIDE SEQUENCE [LARGE SCALE GENOMIC DNA]</scope>
    <source>
        <strain evidence="8 9">DSM 22637</strain>
    </source>
</reference>
<feature type="transmembrane region" description="Helical" evidence="7">
    <location>
        <begin position="343"/>
        <end position="368"/>
    </location>
</feature>
<evidence type="ECO:0000256" key="2">
    <source>
        <dbReference type="ARBA" id="ARBA00006434"/>
    </source>
</evidence>
<feature type="transmembrane region" description="Helical" evidence="7">
    <location>
        <begin position="389"/>
        <end position="411"/>
    </location>
</feature>
<proteinExistence type="inferred from homology"/>
<protein>
    <submittedName>
        <fullName evidence="8">Na+/proline symporter</fullName>
    </submittedName>
</protein>
<dbReference type="GO" id="GO:0005886">
    <property type="term" value="C:plasma membrane"/>
    <property type="evidence" value="ECO:0007669"/>
    <property type="project" value="TreeGrafter"/>
</dbReference>
<dbReference type="Proteomes" id="UP000245430">
    <property type="component" value="Unassembled WGS sequence"/>
</dbReference>
<feature type="transmembrane region" description="Helical" evidence="7">
    <location>
        <begin position="46"/>
        <end position="67"/>
    </location>
</feature>
<feature type="transmembrane region" description="Helical" evidence="7">
    <location>
        <begin position="482"/>
        <end position="500"/>
    </location>
</feature>
<dbReference type="AlphaFoldDB" id="A0A316DQV5"/>
<dbReference type="EMBL" id="QGGP01000001">
    <property type="protein sequence ID" value="PWK20394.1"/>
    <property type="molecule type" value="Genomic_DNA"/>
</dbReference>
<dbReference type="RefSeq" id="WP_109680679.1">
    <property type="nucleotide sequence ID" value="NZ_QGGP01000001.1"/>
</dbReference>
<feature type="transmembrane region" description="Helical" evidence="7">
    <location>
        <begin position="163"/>
        <end position="180"/>
    </location>
</feature>
<sequence>MVNLSTLDISLIVIFFAITLFIGIYVSKQSGKSAAEYFLSGRNMPWWLLGVSMVATTFSTDTPNLVTDIVRTNGVSGNWVWWAFLLTGLLTVFVYAKLWRKSNVNTDIEFYELRYGGAPARFLRGFRAIYLGIIFNILAMSAVTLAAIKIGAIMLGLQPWETVIYAGTITVIFSALGGFKGVVYTDFILFFTAMAGALGAAYYLVGLPEVGGLEALLQHENVVDKLNILPDFSNTEALITLLIIPLAVQWWSSWYPGAEPGGGGYIAQRMLAAKNENHAIGATFFFNIMHYALRPWPWIIVALASLVVFPDISSIHEAFPLVAEDKLGHDLAYSAMLTKLPSGLLGLVLASLVAAYMSTISTHLNWGASYIVNDYYKQQINPEASEKQLVAVGRIATIVLMVCSALLALVLTNALQLFDIILMFGAGTGLIFILRWFWWRINAWSEISAMFVSGIVSILLNFTDLGAYYFGAEGLFPSWAKFPTVVLVTTIVWVAVTFLTQAESKTVLQNFYKRIQPGGPGWHKIVTEAREENIELVDAKEGWSVPSGILAMLVGCALIYSIMFATGYWIYGEYTNALLLTGATAVFGFILIKLWKKIKVNVL</sequence>
<evidence type="ECO:0000256" key="7">
    <source>
        <dbReference type="SAM" id="Phobius"/>
    </source>
</evidence>
<gene>
    <name evidence="8" type="ORF">LX78_00093</name>
</gene>
<dbReference type="CDD" id="cd11477">
    <property type="entry name" value="SLC5sbd_u1"/>
    <property type="match status" value="1"/>
</dbReference>
<feature type="transmembrane region" description="Helical" evidence="7">
    <location>
        <begin position="450"/>
        <end position="470"/>
    </location>
</feature>
<feature type="transmembrane region" description="Helical" evidence="7">
    <location>
        <begin position="79"/>
        <end position="96"/>
    </location>
</feature>